<comment type="similarity">
    <text evidence="1">Belongs to the amidinotransferase family.</text>
</comment>
<feature type="active site" evidence="3">
    <location>
        <position position="258"/>
    </location>
</feature>
<dbReference type="CDD" id="cd21136">
    <property type="entry name" value="amidinotransferase_AGAT-like"/>
    <property type="match status" value="1"/>
</dbReference>
<feature type="active site" description="Amidino-cysteine intermediate" evidence="3">
    <location>
        <position position="362"/>
    </location>
</feature>
<keyword evidence="2" id="KW-0808">Transferase</keyword>
<accession>A0A1M4BLL8</accession>
<sequence length="377" mass="43139">MTNQNNQELENNLPIAKQPCPVNSYNEWDALEEVIVGSVEGAMLPALEPINKWTFPPEELESAQKVLSETGGIPYPPEMIALAHKELNEFIHILEAEGVKVRRVNPVDFSAPFSTPAWQVGSGFCAANPRDVFLVIGNEIIEAPMADRNRYFETWAYRKLLKEYFQAGAKWTAAPKPQLLDAQYDLNFQFPQTEEPSRFVVAEFEPTFDAADFVRCGRDIFGQKSHVTNRLGIEWLQRHLEDEYRIHIIESHCPEALHIDTTLMPLAPGKILVNPEFVDVNKLPKILKSWDILVAPYPNHIPQNQLRLVSEWAGLNVLMLDEERVIVEKNQEPMIKALKDWGFKPIVCSFESYYPFLGSFHCATLDVRRRGTLQSYF</sequence>
<evidence type="ECO:0000256" key="1">
    <source>
        <dbReference type="ARBA" id="ARBA00006943"/>
    </source>
</evidence>
<evidence type="ECO:0000256" key="2">
    <source>
        <dbReference type="ARBA" id="ARBA00022679"/>
    </source>
</evidence>
<feature type="active site" evidence="3">
    <location>
        <position position="209"/>
    </location>
</feature>
<dbReference type="GO" id="GO:0006601">
    <property type="term" value="P:creatine biosynthetic process"/>
    <property type="evidence" value="ECO:0007669"/>
    <property type="project" value="TreeGrafter"/>
</dbReference>
<dbReference type="PANTHER" id="PTHR10488:SF1">
    <property type="entry name" value="GLYCINE AMIDINOTRANSFERASE, MITOCHONDRIAL"/>
    <property type="match status" value="1"/>
</dbReference>
<dbReference type="PANTHER" id="PTHR10488">
    <property type="entry name" value="GLYCINE AMIDINOTRANSFERASE, MITOCHONDRIAL"/>
    <property type="match status" value="1"/>
</dbReference>
<dbReference type="AlphaFoldDB" id="A0A1M4BLL8"/>
<dbReference type="GO" id="GO:0015068">
    <property type="term" value="F:glycine amidinotransferase activity"/>
    <property type="evidence" value="ECO:0007669"/>
    <property type="project" value="TreeGrafter"/>
</dbReference>
<gene>
    <name evidence="4" type="primary">sxtG</name>
</gene>
<reference evidence="4" key="1">
    <citation type="journal article" date="2016" name="PLoS ONE">
        <title>Variability in the sxt Gene Clusters of PSP Toxin Producing Aphanizomenon gracile Strains from Norway, Spain, Germany and North America.</title>
        <authorList>
            <person name="Ballot A."/>
            <person name="Cerasino L."/>
            <person name="Hostyeva V."/>
            <person name="Cires S."/>
        </authorList>
    </citation>
    <scope>NUCLEOTIDE SEQUENCE</scope>
    <source>
        <strain evidence="4">UAM529</strain>
    </source>
</reference>
<dbReference type="SMR" id="A0A1M4BLL8"/>
<dbReference type="SUPFAM" id="SSF55909">
    <property type="entry name" value="Pentein"/>
    <property type="match status" value="1"/>
</dbReference>
<dbReference type="Gene3D" id="3.75.10.10">
    <property type="entry name" value="L-arginine/glycine Amidinotransferase, Chain A"/>
    <property type="match status" value="1"/>
</dbReference>
<protein>
    <submittedName>
        <fullName evidence="4">SxtG</fullName>
    </submittedName>
</protein>
<name>A0A1M4BLL8_9CYAN</name>
<dbReference type="InterPro" id="IPR033195">
    <property type="entry name" value="AmidinoTrfase"/>
</dbReference>
<organism evidence="4">
    <name type="scientific">Aphanizomenon gracile UAM529</name>
    <dbReference type="NCBI Taxonomy" id="1124608"/>
    <lineage>
        <taxon>Bacteria</taxon>
        <taxon>Bacillati</taxon>
        <taxon>Cyanobacteriota</taxon>
        <taxon>Cyanophyceae</taxon>
        <taxon>Nostocales</taxon>
        <taxon>Aphanizomenonaceae</taxon>
        <taxon>Aphanizomenon</taxon>
    </lineage>
</organism>
<proteinExistence type="inferred from homology"/>
<evidence type="ECO:0000313" key="4">
    <source>
        <dbReference type="EMBL" id="SAQ71144.1"/>
    </source>
</evidence>
<dbReference type="EMBL" id="LT549447">
    <property type="protein sequence ID" value="SAQ71144.1"/>
    <property type="molecule type" value="Genomic_DNA"/>
</dbReference>
<evidence type="ECO:0000256" key="3">
    <source>
        <dbReference type="PIRSR" id="PIRSR633195-1"/>
    </source>
</evidence>